<feature type="coiled-coil region" evidence="2">
    <location>
        <begin position="32"/>
        <end position="61"/>
    </location>
</feature>
<dbReference type="SUPFAM" id="SSF48452">
    <property type="entry name" value="TPR-like"/>
    <property type="match status" value="1"/>
</dbReference>
<accession>A0A157SPY4</accession>
<feature type="region of interest" description="Disordered" evidence="3">
    <location>
        <begin position="274"/>
        <end position="294"/>
    </location>
</feature>
<evidence type="ECO:0000256" key="3">
    <source>
        <dbReference type="SAM" id="MobiDB-lite"/>
    </source>
</evidence>
<dbReference type="InterPro" id="IPR016931">
    <property type="entry name" value="UCP029658_TPR"/>
</dbReference>
<evidence type="ECO:0000256" key="1">
    <source>
        <dbReference type="PROSITE-ProRule" id="PRU00339"/>
    </source>
</evidence>
<organism evidence="5 6">
    <name type="scientific">Bordetella ansorpii</name>
    <dbReference type="NCBI Taxonomy" id="288768"/>
    <lineage>
        <taxon>Bacteria</taxon>
        <taxon>Pseudomonadati</taxon>
        <taxon>Pseudomonadota</taxon>
        <taxon>Betaproteobacteria</taxon>
        <taxon>Burkholderiales</taxon>
        <taxon>Alcaligenaceae</taxon>
        <taxon>Bordetella</taxon>
    </lineage>
</organism>
<keyword evidence="2" id="KW-0175">Coiled coil</keyword>
<dbReference type="AlphaFoldDB" id="A0A157SPY4"/>
<feature type="signal peptide" evidence="4">
    <location>
        <begin position="1"/>
        <end position="29"/>
    </location>
</feature>
<dbReference type="EMBL" id="FKIF01000007">
    <property type="protein sequence ID" value="SAI72445.1"/>
    <property type="molecule type" value="Genomic_DNA"/>
</dbReference>
<keyword evidence="1" id="KW-0802">TPR repeat</keyword>
<dbReference type="InterPro" id="IPR011990">
    <property type="entry name" value="TPR-like_helical_dom_sf"/>
</dbReference>
<dbReference type="SMART" id="SM00028">
    <property type="entry name" value="TPR"/>
    <property type="match status" value="2"/>
</dbReference>
<evidence type="ECO:0000256" key="4">
    <source>
        <dbReference type="SAM" id="SignalP"/>
    </source>
</evidence>
<reference evidence="5 6" key="1">
    <citation type="submission" date="2016-04" db="EMBL/GenBank/DDBJ databases">
        <authorList>
            <consortium name="Pathogen Informatics"/>
        </authorList>
    </citation>
    <scope>NUCLEOTIDE SEQUENCE [LARGE SCALE GENOMIC DNA]</scope>
    <source>
        <strain evidence="5 6">H050680373</strain>
    </source>
</reference>
<proteinExistence type="predicted"/>
<dbReference type="STRING" id="288768.SAMEA3906486_04142"/>
<dbReference type="Proteomes" id="UP000076848">
    <property type="component" value="Unassembled WGS sequence"/>
</dbReference>
<feature type="chain" id="PRO_5007616426" evidence="4">
    <location>
        <begin position="30"/>
        <end position="319"/>
    </location>
</feature>
<dbReference type="InterPro" id="IPR019734">
    <property type="entry name" value="TPR_rpt"/>
</dbReference>
<name>A0A157SPY4_9BORD</name>
<dbReference type="Pfam" id="PF13432">
    <property type="entry name" value="TPR_16"/>
    <property type="match status" value="2"/>
</dbReference>
<evidence type="ECO:0000256" key="2">
    <source>
        <dbReference type="SAM" id="Coils"/>
    </source>
</evidence>
<dbReference type="PIRSF" id="PIRSF029658">
    <property type="entry name" value="UCP029658_TPR"/>
    <property type="match status" value="1"/>
</dbReference>
<evidence type="ECO:0000313" key="6">
    <source>
        <dbReference type="Proteomes" id="UP000076848"/>
    </source>
</evidence>
<keyword evidence="6" id="KW-1185">Reference proteome</keyword>
<dbReference type="Gene3D" id="1.25.40.10">
    <property type="entry name" value="Tetratricopeptide repeat domain"/>
    <property type="match status" value="1"/>
</dbReference>
<keyword evidence="4" id="KW-0732">Signal</keyword>
<protein>
    <submittedName>
        <fullName evidence="5">Flp pilus assembly protein</fullName>
    </submittedName>
</protein>
<gene>
    <name evidence="5" type="primary">tadD</name>
    <name evidence="5" type="ORF">SAMEA3906486_04142</name>
</gene>
<dbReference type="PROSITE" id="PS50005">
    <property type="entry name" value="TPR"/>
    <property type="match status" value="1"/>
</dbReference>
<feature type="repeat" description="TPR" evidence="1">
    <location>
        <begin position="131"/>
        <end position="164"/>
    </location>
</feature>
<sequence length="319" mass="33809">MQRMFSDVRKGRVALLALAAALVLPGCQANRAESARQLMRQQEEEQAMARMEDDAASQRAASRPQMALSLIRKEQEEGRFFASLAYLDAYRQTFGDVPEASAMRADALRKTGQPQASEQAYRALTSGPEAARAWHGLGLLAGMQGDFGQAAQHLRRAAQLRPTDAQYLSDLGYALLRAGDSRQARVPLGQAAELAPGNAKILANLALLLLVEGDPAGARQVMDRANLGNEARHQVQQLAAQVRAPAATPVASAAPAAASAAGRPVVRNTSAAEATAEAALAPPAPRSTASMDRRDGMVMPVLSRQGPVMNSFGNPPVTQ</sequence>
<evidence type="ECO:0000313" key="5">
    <source>
        <dbReference type="EMBL" id="SAI72445.1"/>
    </source>
</evidence>